<keyword evidence="1 6" id="KW-0732">Signal</keyword>
<dbReference type="GO" id="GO:0043165">
    <property type="term" value="P:Gram-negative-bacterium-type cell outer membrane assembly"/>
    <property type="evidence" value="ECO:0007669"/>
    <property type="project" value="UniProtKB-UniRule"/>
</dbReference>
<evidence type="ECO:0000256" key="5">
    <source>
        <dbReference type="ARBA" id="ARBA00023288"/>
    </source>
</evidence>
<dbReference type="EMBL" id="AP018786">
    <property type="protein sequence ID" value="BBF22725.1"/>
    <property type="molecule type" value="Genomic_DNA"/>
</dbReference>
<keyword evidence="3 6" id="KW-0564">Palmitate</keyword>
<dbReference type="Gene3D" id="3.30.160.150">
    <property type="entry name" value="Lipoprotein like domain"/>
    <property type="match status" value="1"/>
</dbReference>
<dbReference type="GO" id="GO:1990351">
    <property type="term" value="C:transporter complex"/>
    <property type="evidence" value="ECO:0007669"/>
    <property type="project" value="TreeGrafter"/>
</dbReference>
<comment type="similarity">
    <text evidence="6">Belongs to the LptE lipoprotein family.</text>
</comment>
<dbReference type="GO" id="GO:0001530">
    <property type="term" value="F:lipopolysaccharide binding"/>
    <property type="evidence" value="ECO:0007669"/>
    <property type="project" value="TreeGrafter"/>
</dbReference>
<dbReference type="PANTHER" id="PTHR38098:SF1">
    <property type="entry name" value="LPS-ASSEMBLY LIPOPROTEIN LPTE"/>
    <property type="match status" value="1"/>
</dbReference>
<dbReference type="RefSeq" id="WP_120176404.1">
    <property type="nucleotide sequence ID" value="NZ_AP018786.1"/>
</dbReference>
<dbReference type="OrthoDB" id="5298094at2"/>
<sequence length="169" mass="19147">MTQPLQRRTMLALAGALLLSSGCGFRLRGNFTAPFSTLYLQMRENTRFAAQLTRTIEAGSNVRIVSRPEEAEAVFELLDMRRERDVLSINALGRAREYELTLSMQFRVTSPDGFEFIEATTLTTTRDLSYSESEFLSREKEEEILYGDMESDILAQVVRCLEAAKSPES</sequence>
<dbReference type="GO" id="GO:0009279">
    <property type="term" value="C:cell outer membrane"/>
    <property type="evidence" value="ECO:0007669"/>
    <property type="project" value="UniProtKB-SubCell"/>
</dbReference>
<evidence type="ECO:0000313" key="7">
    <source>
        <dbReference type="EMBL" id="BBF22725.1"/>
    </source>
</evidence>
<gene>
    <name evidence="6 7" type="primary">lptE</name>
    <name evidence="7" type="ORF">SUTMEG_06160</name>
</gene>
<dbReference type="AlphaFoldDB" id="A0A2Z6I8E3"/>
<keyword evidence="5 6" id="KW-0449">Lipoprotein</keyword>
<evidence type="ECO:0000256" key="1">
    <source>
        <dbReference type="ARBA" id="ARBA00022729"/>
    </source>
</evidence>
<organism evidence="7 8">
    <name type="scientific">Sutterella megalosphaeroides</name>
    <dbReference type="NCBI Taxonomy" id="2494234"/>
    <lineage>
        <taxon>Bacteria</taxon>
        <taxon>Pseudomonadati</taxon>
        <taxon>Pseudomonadota</taxon>
        <taxon>Betaproteobacteria</taxon>
        <taxon>Burkholderiales</taxon>
        <taxon>Sutterellaceae</taxon>
        <taxon>Sutterella</taxon>
    </lineage>
</organism>
<dbReference type="KEGG" id="sutt:SUTMEG_06160"/>
<keyword evidence="2 6" id="KW-0472">Membrane</keyword>
<dbReference type="Pfam" id="PF04390">
    <property type="entry name" value="LptE"/>
    <property type="match status" value="1"/>
</dbReference>
<keyword evidence="4 6" id="KW-0998">Cell outer membrane</keyword>
<reference evidence="7 8" key="1">
    <citation type="journal article" date="2018" name="Int. J. Syst. Evol. Microbiol.">
        <title>Mesosutterella multiformis gen. nov., sp. nov., a member of the family Sutterellaceae and Sutterella megalosphaeroides sp. nov., isolated from human faeces.</title>
        <authorList>
            <person name="Sakamoto M."/>
            <person name="Ikeyama N."/>
            <person name="Kunihiro T."/>
            <person name="Iino T."/>
            <person name="Yuki M."/>
            <person name="Ohkuma M."/>
        </authorList>
    </citation>
    <scope>NUCLEOTIDE SEQUENCE [LARGE SCALE GENOMIC DNA]</scope>
    <source>
        <strain evidence="7 8">6FBBBH3</strain>
    </source>
</reference>
<proteinExistence type="inferred from homology"/>
<evidence type="ECO:0000256" key="3">
    <source>
        <dbReference type="ARBA" id="ARBA00023139"/>
    </source>
</evidence>
<name>A0A2Z6I8E3_9BURK</name>
<comment type="subcellular location">
    <subcellularLocation>
        <location evidence="6">Cell outer membrane</location>
        <topology evidence="6">Lipid-anchor</topology>
    </subcellularLocation>
</comment>
<evidence type="ECO:0000256" key="2">
    <source>
        <dbReference type="ARBA" id="ARBA00023136"/>
    </source>
</evidence>
<evidence type="ECO:0000313" key="8">
    <source>
        <dbReference type="Proteomes" id="UP000271003"/>
    </source>
</evidence>
<dbReference type="GO" id="GO:0015920">
    <property type="term" value="P:lipopolysaccharide transport"/>
    <property type="evidence" value="ECO:0007669"/>
    <property type="project" value="TreeGrafter"/>
</dbReference>
<evidence type="ECO:0000256" key="6">
    <source>
        <dbReference type="HAMAP-Rule" id="MF_01186"/>
    </source>
</evidence>
<evidence type="ECO:0000256" key="4">
    <source>
        <dbReference type="ARBA" id="ARBA00023237"/>
    </source>
</evidence>
<dbReference type="PANTHER" id="PTHR38098">
    <property type="entry name" value="LPS-ASSEMBLY LIPOPROTEIN LPTE"/>
    <property type="match status" value="1"/>
</dbReference>
<accession>A0A2Z6I8E3</accession>
<protein>
    <recommendedName>
        <fullName evidence="6">LPS-assembly lipoprotein LptE</fullName>
    </recommendedName>
</protein>
<dbReference type="Proteomes" id="UP000271003">
    <property type="component" value="Chromosome"/>
</dbReference>
<keyword evidence="8" id="KW-1185">Reference proteome</keyword>
<comment type="subunit">
    <text evidence="6">Component of the lipopolysaccharide transport and assembly complex. Interacts with LptD.</text>
</comment>
<comment type="function">
    <text evidence="6">Together with LptD, is involved in the assembly of lipopolysaccharide (LPS) at the surface of the outer membrane. Required for the proper assembly of LptD. Binds LPS and may serve as the LPS recognition site at the outer membrane.</text>
</comment>
<dbReference type="InterPro" id="IPR007485">
    <property type="entry name" value="LPS_assembly_LptE"/>
</dbReference>
<dbReference type="HAMAP" id="MF_01186">
    <property type="entry name" value="LPS_assembly_LptE"/>
    <property type="match status" value="1"/>
</dbReference>
<dbReference type="PROSITE" id="PS51257">
    <property type="entry name" value="PROKAR_LIPOPROTEIN"/>
    <property type="match status" value="1"/>
</dbReference>